<keyword evidence="7" id="KW-0539">Nucleus</keyword>
<dbReference type="FunFam" id="2.30.29.30:FF:000245">
    <property type="entry name" value="Ran-binding protein 1 b"/>
    <property type="match status" value="1"/>
</dbReference>
<dbReference type="AlphaFoldDB" id="A0A1D6M2N3"/>
<dbReference type="GO" id="GO:0006913">
    <property type="term" value="P:nucleocytoplasmic transport"/>
    <property type="evidence" value="ECO:0007669"/>
    <property type="project" value="InterPro"/>
</dbReference>
<name>A0A1D6M2N3_MAIZE</name>
<dbReference type="STRING" id="4577.A0A1D6M2N3"/>
<sequence>MADKEPVVERSEASEEEDASAAAAAGEEEDTGAQVAPIVRLEEVLVTTGEEDEDVLLDMKAKLYRFDKDGNQWKERGTGTVKLLKNKETGKVRLVMRQAKTLKICANHLVAPTTRMQEHAGSDKSCVWHASDFADGELKEEMFAIRFGSVESEFSTSFNLLCPNYMLAASLHSLSFTIIDGLGENLATGLASAQYIRVSYYKYCDFMYCKKFKELVEEIAESLTENEDKEGQDGSSTAGLLEKLTVSEGKSEESGKSESTDSGKVTETKADAAPAE</sequence>
<keyword evidence="4" id="KW-0653">Protein transport</keyword>
<dbReference type="GO" id="GO:0015031">
    <property type="term" value="P:protein transport"/>
    <property type="evidence" value="ECO:0007669"/>
    <property type="project" value="UniProtKB-KW"/>
</dbReference>
<keyword evidence="2" id="KW-0813">Transport</keyword>
<dbReference type="InterPro" id="IPR011993">
    <property type="entry name" value="PH-like_dom_sf"/>
</dbReference>
<reference evidence="9" key="1">
    <citation type="submission" date="2015-12" db="EMBL/GenBank/DDBJ databases">
        <title>Update maize B73 reference genome by single molecule sequencing technologies.</title>
        <authorList>
            <consortium name="Maize Genome Sequencing Project"/>
            <person name="Ware D."/>
        </authorList>
    </citation>
    <scope>NUCLEOTIDE SEQUENCE</scope>
    <source>
        <tissue evidence="9">Seedling</tissue>
    </source>
</reference>
<dbReference type="Pfam" id="PF00638">
    <property type="entry name" value="Ran_BP1"/>
    <property type="match status" value="1"/>
</dbReference>
<feature type="region of interest" description="Disordered" evidence="8">
    <location>
        <begin position="1"/>
        <end position="36"/>
    </location>
</feature>
<dbReference type="ExpressionAtlas" id="A0A1D6M2N3">
    <property type="expression patterns" value="baseline and differential"/>
</dbReference>
<dbReference type="SMART" id="SM00160">
    <property type="entry name" value="RanBD"/>
    <property type="match status" value="1"/>
</dbReference>
<dbReference type="IntAct" id="A0A1D6M2N3">
    <property type="interactions" value="1"/>
</dbReference>
<dbReference type="CDD" id="cd13179">
    <property type="entry name" value="RanBD_RanBP1"/>
    <property type="match status" value="1"/>
</dbReference>
<dbReference type="Gene3D" id="2.30.29.30">
    <property type="entry name" value="Pleckstrin-homology domain (PH domain)/Phosphotyrosine-binding domain (PTB)"/>
    <property type="match status" value="1"/>
</dbReference>
<evidence type="ECO:0000256" key="7">
    <source>
        <dbReference type="ARBA" id="ARBA00023242"/>
    </source>
</evidence>
<dbReference type="PANTHER" id="PTHR23138:SF167">
    <property type="entry name" value="OS05G0350600 PROTEIN"/>
    <property type="match status" value="1"/>
</dbReference>
<dbReference type="PROSITE" id="PS50196">
    <property type="entry name" value="RANBD1"/>
    <property type="match status" value="1"/>
</dbReference>
<dbReference type="FunCoup" id="A0A1D6M2N3">
    <property type="interactions" value="3715"/>
</dbReference>
<dbReference type="InterPro" id="IPR000156">
    <property type="entry name" value="Ran_bind_dom"/>
</dbReference>
<proteinExistence type="predicted"/>
<evidence type="ECO:0000256" key="1">
    <source>
        <dbReference type="ARBA" id="ARBA00004567"/>
    </source>
</evidence>
<feature type="region of interest" description="Disordered" evidence="8">
    <location>
        <begin position="224"/>
        <end position="276"/>
    </location>
</feature>
<keyword evidence="6" id="KW-0906">Nuclear pore complex</keyword>
<evidence type="ECO:0000256" key="3">
    <source>
        <dbReference type="ARBA" id="ARBA00022816"/>
    </source>
</evidence>
<protein>
    <submittedName>
        <fullName evidence="9">Ran-binding protein 1 homolog a</fullName>
    </submittedName>
</protein>
<gene>
    <name evidence="9" type="ORF">ZEAMMB73_Zm00001d037993</name>
</gene>
<evidence type="ECO:0000256" key="8">
    <source>
        <dbReference type="SAM" id="MobiDB-lite"/>
    </source>
</evidence>
<dbReference type="InterPro" id="IPR045256">
    <property type="entry name" value="RanBP1_RanBD"/>
</dbReference>
<feature type="compositionally biased region" description="Basic and acidic residues" evidence="8">
    <location>
        <begin position="1"/>
        <end position="13"/>
    </location>
</feature>
<evidence type="ECO:0000256" key="5">
    <source>
        <dbReference type="ARBA" id="ARBA00023010"/>
    </source>
</evidence>
<feature type="compositionally biased region" description="Basic and acidic residues" evidence="8">
    <location>
        <begin position="249"/>
        <end position="270"/>
    </location>
</feature>
<evidence type="ECO:0000256" key="6">
    <source>
        <dbReference type="ARBA" id="ARBA00023132"/>
    </source>
</evidence>
<keyword evidence="5" id="KW-0811">Translocation</keyword>
<dbReference type="InParanoid" id="A0A1D6M2N3"/>
<dbReference type="EMBL" id="CM000782">
    <property type="protein sequence ID" value="AQK85445.1"/>
    <property type="molecule type" value="Genomic_DNA"/>
</dbReference>
<dbReference type="PANTHER" id="PTHR23138">
    <property type="entry name" value="RAN BINDING PROTEIN"/>
    <property type="match status" value="1"/>
</dbReference>
<evidence type="ECO:0000313" key="9">
    <source>
        <dbReference type="EMBL" id="AQK85445.1"/>
    </source>
</evidence>
<comment type="subcellular location">
    <subcellularLocation>
        <location evidence="1">Nucleus</location>
        <location evidence="1">Nuclear pore complex</location>
    </subcellularLocation>
</comment>
<keyword evidence="3" id="KW-0509">mRNA transport</keyword>
<evidence type="ECO:0000256" key="2">
    <source>
        <dbReference type="ARBA" id="ARBA00022448"/>
    </source>
</evidence>
<dbReference type="GO" id="GO:0051028">
    <property type="term" value="P:mRNA transport"/>
    <property type="evidence" value="ECO:0007669"/>
    <property type="project" value="UniProtKB-KW"/>
</dbReference>
<dbReference type="InterPro" id="IPR045255">
    <property type="entry name" value="RanBP1-like"/>
</dbReference>
<dbReference type="SMR" id="A0A1D6M2N3"/>
<evidence type="ECO:0000256" key="4">
    <source>
        <dbReference type="ARBA" id="ARBA00022927"/>
    </source>
</evidence>
<organism evidence="9">
    <name type="scientific">Zea mays</name>
    <name type="common">Maize</name>
    <dbReference type="NCBI Taxonomy" id="4577"/>
    <lineage>
        <taxon>Eukaryota</taxon>
        <taxon>Viridiplantae</taxon>
        <taxon>Streptophyta</taxon>
        <taxon>Embryophyta</taxon>
        <taxon>Tracheophyta</taxon>
        <taxon>Spermatophyta</taxon>
        <taxon>Magnoliopsida</taxon>
        <taxon>Liliopsida</taxon>
        <taxon>Poales</taxon>
        <taxon>Poaceae</taxon>
        <taxon>PACMAD clade</taxon>
        <taxon>Panicoideae</taxon>
        <taxon>Andropogonodae</taxon>
        <taxon>Andropogoneae</taxon>
        <taxon>Tripsacinae</taxon>
        <taxon>Zea</taxon>
    </lineage>
</organism>
<dbReference type="GO" id="GO:0005643">
    <property type="term" value="C:nuclear pore"/>
    <property type="evidence" value="ECO:0007669"/>
    <property type="project" value="UniProtKB-SubCell"/>
</dbReference>
<dbReference type="SUPFAM" id="SSF50729">
    <property type="entry name" value="PH domain-like"/>
    <property type="match status" value="1"/>
</dbReference>
<accession>A0A1D6M2N3</accession>